<dbReference type="GO" id="GO:0016020">
    <property type="term" value="C:membrane"/>
    <property type="evidence" value="ECO:0007669"/>
    <property type="project" value="InterPro"/>
</dbReference>
<protein>
    <recommendedName>
        <fullName evidence="10">Plastid light harvesting protein</fullName>
    </recommendedName>
</protein>
<keyword evidence="6" id="KW-0934">Plastid</keyword>
<dbReference type="InterPro" id="IPR001344">
    <property type="entry name" value="Chloro_AB-bd_pln"/>
</dbReference>
<feature type="binding site" evidence="7">
    <location>
        <position position="180"/>
    </location>
    <ligand>
        <name>chlorophyll a</name>
        <dbReference type="ChEBI" id="CHEBI:58416"/>
        <label>1</label>
    </ligand>
</feature>
<keyword evidence="4" id="KW-0150">Chloroplast</keyword>
<keyword evidence="5" id="KW-0602">Photosynthesis</keyword>
<evidence type="ECO:0000313" key="9">
    <source>
        <dbReference type="EMBL" id="CAD8250512.1"/>
    </source>
</evidence>
<gene>
    <name evidence="9" type="ORF">PPYR1160_LOCUS2</name>
</gene>
<evidence type="ECO:0000256" key="5">
    <source>
        <dbReference type="ARBA" id="ARBA00022531"/>
    </source>
</evidence>
<sequence length="213" mass="22669">MFRAFSLLALVASAAAFAPRASPRTSLKLNADLSSIPGSSSPFPGFDPLGLSTDLDDMTLKKYQEAELKHGRIAMLAALGILVQESFHPLFGGAISGPAIFEFQQVDNVYPLFWVAFGTAVAFVEGTTINQGWESIRETKARGADVAGLKEDYTPGDIGFDPLGLCPKDEAGFAEMRTKELNHCRLAMIGVAGMVAQELVLGPGADHGIFASF</sequence>
<feature type="binding site" evidence="7">
    <location>
        <position position="185"/>
    </location>
    <ligand>
        <name>chlorophyll b</name>
        <dbReference type="ChEBI" id="CHEBI:61721"/>
        <label>2</label>
    </ligand>
</feature>
<dbReference type="SUPFAM" id="SSF103511">
    <property type="entry name" value="Chlorophyll a-b binding protein"/>
    <property type="match status" value="1"/>
</dbReference>
<comment type="function">
    <text evidence="1">The light-harvesting complex (LHC) functions as a light receptor, it captures and delivers excitation energy to photosystems with which it is closely associated. Energy is transferred from the carotenoid and chlorophyll C (or B) to chlorophyll A and the photosynthetic reaction centers where it is used to synthesize ATP and reducing power.</text>
</comment>
<comment type="subcellular location">
    <subcellularLocation>
        <location evidence="2">Plastid</location>
        <location evidence="2">Chloroplast</location>
    </subcellularLocation>
</comment>
<reference evidence="9" key="1">
    <citation type="submission" date="2021-01" db="EMBL/GenBank/DDBJ databases">
        <authorList>
            <person name="Corre E."/>
            <person name="Pelletier E."/>
            <person name="Niang G."/>
            <person name="Scheremetjew M."/>
            <person name="Finn R."/>
            <person name="Kale V."/>
            <person name="Holt S."/>
            <person name="Cochrane G."/>
            <person name="Meng A."/>
            <person name="Brown T."/>
            <person name="Cohen L."/>
        </authorList>
    </citation>
    <scope>NUCLEOTIDE SEQUENCE</scope>
    <source>
        <strain evidence="9">CCMP2078</strain>
    </source>
</reference>
<feature type="chain" id="PRO_5030851381" description="Plastid light harvesting protein" evidence="8">
    <location>
        <begin position="17"/>
        <end position="213"/>
    </location>
</feature>
<feature type="signal peptide" evidence="8">
    <location>
        <begin position="1"/>
        <end position="16"/>
    </location>
</feature>
<dbReference type="EMBL" id="HBEA01000002">
    <property type="protein sequence ID" value="CAD8250512.1"/>
    <property type="molecule type" value="Transcribed_RNA"/>
</dbReference>
<dbReference type="GO" id="GO:0009507">
    <property type="term" value="C:chloroplast"/>
    <property type="evidence" value="ECO:0007669"/>
    <property type="project" value="UniProtKB-SubCell"/>
</dbReference>
<proteinExistence type="inferred from homology"/>
<dbReference type="Gene3D" id="1.10.3460.10">
    <property type="entry name" value="Chlorophyll a/b binding protein domain"/>
    <property type="match status" value="1"/>
</dbReference>
<evidence type="ECO:0008006" key="10">
    <source>
        <dbReference type="Google" id="ProtNLM"/>
    </source>
</evidence>
<feature type="binding site" evidence="7">
    <location>
        <position position="70"/>
    </location>
    <ligand>
        <name>chlorophyll a</name>
        <dbReference type="ChEBI" id="CHEBI:58416"/>
        <label>1</label>
    </ligand>
</feature>
<evidence type="ECO:0000256" key="7">
    <source>
        <dbReference type="PIRSR" id="PIRSR601344-1"/>
    </source>
</evidence>
<dbReference type="Pfam" id="PF00504">
    <property type="entry name" value="Chloroa_b-bind"/>
    <property type="match status" value="1"/>
</dbReference>
<dbReference type="PANTHER" id="PTHR21649">
    <property type="entry name" value="CHLOROPHYLL A/B BINDING PROTEIN"/>
    <property type="match status" value="1"/>
</dbReference>
<dbReference type="GO" id="GO:0016168">
    <property type="term" value="F:chlorophyll binding"/>
    <property type="evidence" value="ECO:0007669"/>
    <property type="project" value="UniProtKB-KW"/>
</dbReference>
<evidence type="ECO:0000256" key="1">
    <source>
        <dbReference type="ARBA" id="ARBA00004022"/>
    </source>
</evidence>
<accession>A0A7R9U0X8</accession>
<feature type="binding site" description="axial binding residue" evidence="7">
    <location>
        <position position="72"/>
    </location>
    <ligand>
        <name>chlorophyll b</name>
        <dbReference type="ChEBI" id="CHEBI:61721"/>
        <label>1</label>
    </ligand>
    <ligandPart>
        <name>Mg</name>
        <dbReference type="ChEBI" id="CHEBI:25107"/>
    </ligandPart>
</feature>
<keyword evidence="8" id="KW-0732">Signal</keyword>
<evidence type="ECO:0000256" key="3">
    <source>
        <dbReference type="ARBA" id="ARBA00005933"/>
    </source>
</evidence>
<feature type="binding site" evidence="7">
    <location>
        <position position="67"/>
    </location>
    <ligand>
        <name>chlorophyll a</name>
        <dbReference type="ChEBI" id="CHEBI:58416"/>
        <label>1</label>
    </ligand>
</feature>
<evidence type="ECO:0000256" key="4">
    <source>
        <dbReference type="ARBA" id="ARBA00022528"/>
    </source>
</evidence>
<dbReference type="InterPro" id="IPR022796">
    <property type="entry name" value="Chloroa_b-bind"/>
</dbReference>
<feature type="binding site" evidence="7">
    <location>
        <position position="52"/>
    </location>
    <ligand>
        <name>chlorophyll a</name>
        <dbReference type="ChEBI" id="CHEBI:58416"/>
        <label>1</label>
    </ligand>
</feature>
<evidence type="ECO:0000256" key="2">
    <source>
        <dbReference type="ARBA" id="ARBA00004229"/>
    </source>
</evidence>
<feature type="binding site" evidence="7">
    <location>
        <position position="179"/>
    </location>
    <ligand>
        <name>chlorophyll a</name>
        <dbReference type="ChEBI" id="CHEBI:58416"/>
        <label>1</label>
    </ligand>
</feature>
<evidence type="ECO:0000256" key="8">
    <source>
        <dbReference type="SAM" id="SignalP"/>
    </source>
</evidence>
<name>A0A7R9U0X8_9STRA</name>
<comment type="similarity">
    <text evidence="3">Belongs to the fucoxanthin chlorophyll protein family.</text>
</comment>
<keyword evidence="7" id="KW-0157">Chromophore</keyword>
<organism evidence="9">
    <name type="scientific">Pinguiococcus pyrenoidosus</name>
    <dbReference type="NCBI Taxonomy" id="172671"/>
    <lineage>
        <taxon>Eukaryota</taxon>
        <taxon>Sar</taxon>
        <taxon>Stramenopiles</taxon>
        <taxon>Ochrophyta</taxon>
        <taxon>Pinguiophyceae</taxon>
        <taxon>Pinguiochrysidales</taxon>
        <taxon>Pinguiochrysidaceae</taxon>
        <taxon>Pinguiococcus</taxon>
    </lineage>
</organism>
<dbReference type="GO" id="GO:0009765">
    <property type="term" value="P:photosynthesis, light harvesting"/>
    <property type="evidence" value="ECO:0007669"/>
    <property type="project" value="InterPro"/>
</dbReference>
<dbReference type="AlphaFoldDB" id="A0A7R9U0X8"/>
<evidence type="ECO:0000256" key="6">
    <source>
        <dbReference type="ARBA" id="ARBA00022640"/>
    </source>
</evidence>
<feature type="binding site" description="axial binding residue" evidence="7">
    <location>
        <position position="134"/>
    </location>
    <ligand>
        <name>chlorophyll b</name>
        <dbReference type="ChEBI" id="CHEBI:61721"/>
        <label>1</label>
    </ligand>
    <ligandPart>
        <name>Mg</name>
        <dbReference type="ChEBI" id="CHEBI:25107"/>
    </ligandPart>
</feature>
<feature type="binding site" evidence="7">
    <location>
        <position position="197"/>
    </location>
    <ligand>
        <name>chlorophyll a</name>
        <dbReference type="ChEBI" id="CHEBI:58416"/>
        <label>1</label>
    </ligand>
</feature>
<keyword evidence="7" id="KW-0148">Chlorophyll</keyword>